<dbReference type="Gene3D" id="3.20.20.80">
    <property type="entry name" value="Glycosidases"/>
    <property type="match status" value="1"/>
</dbReference>
<evidence type="ECO:0000256" key="3">
    <source>
        <dbReference type="ARBA" id="ARBA00022801"/>
    </source>
</evidence>
<dbReference type="InterPro" id="IPR033453">
    <property type="entry name" value="Glyco_hydro_30_TIM-barrel"/>
</dbReference>
<dbReference type="AlphaFoldDB" id="E0RUA9"/>
<dbReference type="GO" id="GO:0016020">
    <property type="term" value="C:membrane"/>
    <property type="evidence" value="ECO:0007669"/>
    <property type="project" value="GOC"/>
</dbReference>
<dbReference type="InterPro" id="IPR017853">
    <property type="entry name" value="GH"/>
</dbReference>
<evidence type="ECO:0000256" key="2">
    <source>
        <dbReference type="ARBA" id="ARBA00022729"/>
    </source>
</evidence>
<comment type="similarity">
    <text evidence="1 4">Belongs to the glycosyl hydrolase 30 family.</text>
</comment>
<evidence type="ECO:0000259" key="5">
    <source>
        <dbReference type="Pfam" id="PF02055"/>
    </source>
</evidence>
<dbReference type="SUPFAM" id="SSF51445">
    <property type="entry name" value="(Trans)glycosidases"/>
    <property type="match status" value="1"/>
</dbReference>
<dbReference type="HOGENOM" id="CLU_014379_1_1_12"/>
<keyword evidence="3 4" id="KW-0378">Hydrolase</keyword>
<dbReference type="EMBL" id="CP001698">
    <property type="protein sequence ID" value="ADN02330.1"/>
    <property type="molecule type" value="Genomic_DNA"/>
</dbReference>
<proteinExistence type="inferred from homology"/>
<sequence>MDLNEAVLYESSYVTGTRLTPLRPEERSPASVSGSPYIEREVVVDPSREYQRILGFGGALTEASGYVLSLLPDKERERVIRMYFDRREGHGYTFARTHMNSCDFSFGNWALVEKEDPSLSSFDLGPSRRYQLPLVKDAWRVSGGLRLLVSPWSPPAWMKDNREMCHGGKLLPEYYPVWARYFVSFIRALQGEGLEVWGVTVQNEPEAVQTWESCIYTGEEEGRFVRDHLVPTFRGAGLEGKKVLIWDHNRDRLPERVEESFGLEGVREVVDGVAYHWYSGPQYDNVEETSSRIDGKLLVFTEGCIEGGARPGEWWVGERYGYEMIQDLLHGAKAWIDWNVVLDTEGGPNHAGNFCDAPVLVDIEGKEVFPQSSYYYIGHLSRWCRPGSRRIEVTVPEAGDEDSSAGGRFWEQRDLALGVRDPEGRIVLVLYNSRDVSIMYSVRRKGDRGEFRHVCPPHSIQTVILEA</sequence>
<accession>E0RUA9</accession>
<protein>
    <submittedName>
        <fullName evidence="7">Glucosylceramidase</fullName>
        <ecNumber evidence="7">3.2.1.45</ecNumber>
    </submittedName>
</protein>
<gene>
    <name evidence="7" type="ordered locus">STHERM_c13900</name>
</gene>
<dbReference type="Pfam" id="PF17189">
    <property type="entry name" value="Glyco_hydro_30C"/>
    <property type="match status" value="1"/>
</dbReference>
<name>E0RUA9_WINT6</name>
<dbReference type="KEGG" id="sta:STHERM_c13900"/>
<dbReference type="Proteomes" id="UP000001296">
    <property type="component" value="Chromosome"/>
</dbReference>
<dbReference type="PANTHER" id="PTHR11069">
    <property type="entry name" value="GLUCOSYLCERAMIDASE"/>
    <property type="match status" value="1"/>
</dbReference>
<dbReference type="Pfam" id="PF02055">
    <property type="entry name" value="Glyco_hydro_30"/>
    <property type="match status" value="1"/>
</dbReference>
<dbReference type="eggNOG" id="COG5520">
    <property type="taxonomic scope" value="Bacteria"/>
</dbReference>
<evidence type="ECO:0000313" key="8">
    <source>
        <dbReference type="Proteomes" id="UP000001296"/>
    </source>
</evidence>
<evidence type="ECO:0000256" key="1">
    <source>
        <dbReference type="ARBA" id="ARBA00005382"/>
    </source>
</evidence>
<evidence type="ECO:0000259" key="6">
    <source>
        <dbReference type="Pfam" id="PF17189"/>
    </source>
</evidence>
<evidence type="ECO:0000256" key="4">
    <source>
        <dbReference type="RuleBase" id="RU361188"/>
    </source>
</evidence>
<feature type="domain" description="Glycosyl hydrolase family 30 TIM-barrel" evidence="5">
    <location>
        <begin position="53"/>
        <end position="383"/>
    </location>
</feature>
<dbReference type="GO" id="GO:0004348">
    <property type="term" value="F:glucosylceramidase activity"/>
    <property type="evidence" value="ECO:0007669"/>
    <property type="project" value="UniProtKB-EC"/>
</dbReference>
<keyword evidence="2" id="KW-0732">Signal</keyword>
<reference evidence="7 8" key="2">
    <citation type="journal article" date="2010" name="J. Bacteriol.">
        <title>Genome sequence of the polysaccharide-degrading, thermophilic anaerobe Spirochaeta thermophila DSM 6192.</title>
        <authorList>
            <person name="Angelov A."/>
            <person name="Liebl S."/>
            <person name="Ballschmiter M."/>
            <person name="Bomeke M."/>
            <person name="Lehmann R."/>
            <person name="Liesegang H."/>
            <person name="Daniel R."/>
            <person name="Liebl W."/>
        </authorList>
    </citation>
    <scope>NUCLEOTIDE SEQUENCE [LARGE SCALE GENOMIC DNA]</scope>
    <source>
        <strain evidence="8">ATCC 49972 / DSM 6192 / RI 19.B1</strain>
    </source>
</reference>
<dbReference type="Gene3D" id="2.60.40.1180">
    <property type="entry name" value="Golgi alpha-mannosidase II"/>
    <property type="match status" value="1"/>
</dbReference>
<dbReference type="InterPro" id="IPR013780">
    <property type="entry name" value="Glyco_hydro_b"/>
</dbReference>
<dbReference type="PaxDb" id="665571-STHERM_c13900"/>
<dbReference type="RefSeq" id="WP_013314170.1">
    <property type="nucleotide sequence ID" value="NC_014484.1"/>
</dbReference>
<evidence type="ECO:0000313" key="7">
    <source>
        <dbReference type="EMBL" id="ADN02330.1"/>
    </source>
</evidence>
<dbReference type="CAZy" id="GH30">
    <property type="family name" value="Glycoside Hydrolase Family 30"/>
</dbReference>
<dbReference type="EC" id="3.2.1.45" evidence="7"/>
<dbReference type="PRINTS" id="PR00843">
    <property type="entry name" value="GLHYDRLASE30"/>
</dbReference>
<dbReference type="PANTHER" id="PTHR11069:SF23">
    <property type="entry name" value="LYSOSOMAL ACID GLUCOSYLCERAMIDASE"/>
    <property type="match status" value="1"/>
</dbReference>
<dbReference type="InterPro" id="IPR001139">
    <property type="entry name" value="Glyco_hydro_30"/>
</dbReference>
<dbReference type="GO" id="GO:0006680">
    <property type="term" value="P:glucosylceramide catabolic process"/>
    <property type="evidence" value="ECO:0007669"/>
    <property type="project" value="TreeGrafter"/>
</dbReference>
<organism evidence="7 8">
    <name type="scientific">Winmispira thermophila (strain ATCC 49972 / DSM 6192 / RI 19.B1)</name>
    <name type="common">Spirochaeta thermophila</name>
    <dbReference type="NCBI Taxonomy" id="665571"/>
    <lineage>
        <taxon>Bacteria</taxon>
        <taxon>Pseudomonadati</taxon>
        <taxon>Spirochaetota</taxon>
        <taxon>Spirochaetia</taxon>
        <taxon>Winmispirales</taxon>
        <taxon>Winmispiraceae</taxon>
        <taxon>Winmispira</taxon>
    </lineage>
</organism>
<keyword evidence="4 7" id="KW-0326">Glycosidase</keyword>
<dbReference type="InterPro" id="IPR033452">
    <property type="entry name" value="GH30_C"/>
</dbReference>
<feature type="domain" description="Glycosyl hydrolase family 30 beta sandwich" evidence="6">
    <location>
        <begin position="418"/>
        <end position="463"/>
    </location>
</feature>
<reference key="1">
    <citation type="submission" date="2009-08" db="EMBL/GenBank/DDBJ databases">
        <title>The genome sequence of Spirochaeta thermophila DSM6192.</title>
        <authorList>
            <person name="Angelov A."/>
            <person name="Mientus M."/>
            <person name="Wittenberg S."/>
            <person name="Lehmann R."/>
            <person name="Liesegang H."/>
            <person name="Daniel R."/>
            <person name="Liebl W."/>
        </authorList>
    </citation>
    <scope>NUCLEOTIDE SEQUENCE</scope>
    <source>
        <strain>DSM 6192</strain>
    </source>
</reference>